<gene>
    <name evidence="2" type="ORF">METZ01_LOCUS121548</name>
</gene>
<reference evidence="2" key="1">
    <citation type="submission" date="2018-05" db="EMBL/GenBank/DDBJ databases">
        <authorList>
            <person name="Lanie J.A."/>
            <person name="Ng W.-L."/>
            <person name="Kazmierczak K.M."/>
            <person name="Andrzejewski T.M."/>
            <person name="Davidsen T.M."/>
            <person name="Wayne K.J."/>
            <person name="Tettelin H."/>
            <person name="Glass J.I."/>
            <person name="Rusch D."/>
            <person name="Podicherti R."/>
            <person name="Tsui H.-C.T."/>
            <person name="Winkler M.E."/>
        </authorList>
    </citation>
    <scope>NUCLEOTIDE SEQUENCE</scope>
</reference>
<feature type="transmembrane region" description="Helical" evidence="1">
    <location>
        <begin position="6"/>
        <end position="21"/>
    </location>
</feature>
<evidence type="ECO:0000313" key="2">
    <source>
        <dbReference type="EMBL" id="SVA68694.1"/>
    </source>
</evidence>
<organism evidence="2">
    <name type="scientific">marine metagenome</name>
    <dbReference type="NCBI Taxonomy" id="408172"/>
    <lineage>
        <taxon>unclassified sequences</taxon>
        <taxon>metagenomes</taxon>
        <taxon>ecological metagenomes</taxon>
    </lineage>
</organism>
<dbReference type="EMBL" id="UINC01016512">
    <property type="protein sequence ID" value="SVA68694.1"/>
    <property type="molecule type" value="Genomic_DNA"/>
</dbReference>
<protein>
    <submittedName>
        <fullName evidence="2">Uncharacterized protein</fullName>
    </submittedName>
</protein>
<evidence type="ECO:0000256" key="1">
    <source>
        <dbReference type="SAM" id="Phobius"/>
    </source>
</evidence>
<proteinExistence type="predicted"/>
<keyword evidence="1" id="KW-0472">Membrane</keyword>
<sequence>MVISSIHLLFISSIFFILIYDKKLLSVIFGEILVFHVN</sequence>
<dbReference type="AlphaFoldDB" id="A0A381XV77"/>
<name>A0A381XV77_9ZZZZ</name>
<accession>A0A381XV77</accession>
<keyword evidence="1" id="KW-1133">Transmembrane helix</keyword>
<keyword evidence="1" id="KW-0812">Transmembrane</keyword>